<accession>A0A4C1TJP7</accession>
<proteinExistence type="predicted"/>
<organism evidence="1 2">
    <name type="scientific">Eumeta variegata</name>
    <name type="common">Bagworm moth</name>
    <name type="synonym">Eumeta japonica</name>
    <dbReference type="NCBI Taxonomy" id="151549"/>
    <lineage>
        <taxon>Eukaryota</taxon>
        <taxon>Metazoa</taxon>
        <taxon>Ecdysozoa</taxon>
        <taxon>Arthropoda</taxon>
        <taxon>Hexapoda</taxon>
        <taxon>Insecta</taxon>
        <taxon>Pterygota</taxon>
        <taxon>Neoptera</taxon>
        <taxon>Endopterygota</taxon>
        <taxon>Lepidoptera</taxon>
        <taxon>Glossata</taxon>
        <taxon>Ditrysia</taxon>
        <taxon>Tineoidea</taxon>
        <taxon>Psychidae</taxon>
        <taxon>Oiketicinae</taxon>
        <taxon>Eumeta</taxon>
    </lineage>
</organism>
<evidence type="ECO:0000313" key="1">
    <source>
        <dbReference type="EMBL" id="GBP14314.1"/>
    </source>
</evidence>
<keyword evidence="2" id="KW-1185">Reference proteome</keyword>
<sequence>MSPLPVSWTATGYLIEEGVTWWRGSGQPGKIELYNATGIESRMKPRSKASVRSKLEARVSLELEGEAVLRSNRIESPYVETGVRIKSGTAFGIENERNRHKEQNWNE</sequence>
<protein>
    <submittedName>
        <fullName evidence="1">Uncharacterized protein</fullName>
    </submittedName>
</protein>
<dbReference type="Proteomes" id="UP000299102">
    <property type="component" value="Unassembled WGS sequence"/>
</dbReference>
<dbReference type="AlphaFoldDB" id="A0A4C1TJP7"/>
<evidence type="ECO:0000313" key="2">
    <source>
        <dbReference type="Proteomes" id="UP000299102"/>
    </source>
</evidence>
<name>A0A4C1TJP7_EUMVA</name>
<reference evidence="1 2" key="1">
    <citation type="journal article" date="2019" name="Commun. Biol.">
        <title>The bagworm genome reveals a unique fibroin gene that provides high tensile strength.</title>
        <authorList>
            <person name="Kono N."/>
            <person name="Nakamura H."/>
            <person name="Ohtoshi R."/>
            <person name="Tomita M."/>
            <person name="Numata K."/>
            <person name="Arakawa K."/>
        </authorList>
    </citation>
    <scope>NUCLEOTIDE SEQUENCE [LARGE SCALE GENOMIC DNA]</scope>
</reference>
<gene>
    <name evidence="1" type="ORF">EVAR_92317_1</name>
</gene>
<dbReference type="EMBL" id="BGZK01000063">
    <property type="protein sequence ID" value="GBP14314.1"/>
    <property type="molecule type" value="Genomic_DNA"/>
</dbReference>
<comment type="caution">
    <text evidence="1">The sequence shown here is derived from an EMBL/GenBank/DDBJ whole genome shotgun (WGS) entry which is preliminary data.</text>
</comment>